<reference evidence="1 2" key="1">
    <citation type="journal article" date="2023" name="IMA Fungus">
        <title>Comparative genomic study of the Penicillium genus elucidates a diverse pangenome and 15 lateral gene transfer events.</title>
        <authorList>
            <person name="Petersen C."/>
            <person name="Sorensen T."/>
            <person name="Nielsen M.R."/>
            <person name="Sondergaard T.E."/>
            <person name="Sorensen J.L."/>
            <person name="Fitzpatrick D.A."/>
            <person name="Frisvad J.C."/>
            <person name="Nielsen K.L."/>
        </authorList>
    </citation>
    <scope>NUCLEOTIDE SEQUENCE [LARGE SCALE GENOMIC DNA]</scope>
    <source>
        <strain evidence="1 2">IBT 35679</strain>
    </source>
</reference>
<proteinExistence type="predicted"/>
<accession>A0AAD6D4U0</accession>
<organism evidence="1 2">
    <name type="scientific">Penicillium frequentans</name>
    <dbReference type="NCBI Taxonomy" id="3151616"/>
    <lineage>
        <taxon>Eukaryota</taxon>
        <taxon>Fungi</taxon>
        <taxon>Dikarya</taxon>
        <taxon>Ascomycota</taxon>
        <taxon>Pezizomycotina</taxon>
        <taxon>Eurotiomycetes</taxon>
        <taxon>Eurotiomycetidae</taxon>
        <taxon>Eurotiales</taxon>
        <taxon>Aspergillaceae</taxon>
        <taxon>Penicillium</taxon>
    </lineage>
</organism>
<protein>
    <submittedName>
        <fullName evidence="1">Uncharacterized protein</fullName>
    </submittedName>
</protein>
<dbReference type="AlphaFoldDB" id="A0AAD6D4U0"/>
<dbReference type="EMBL" id="JAQIZZ010000002">
    <property type="protein sequence ID" value="KAJ5553620.1"/>
    <property type="molecule type" value="Genomic_DNA"/>
</dbReference>
<evidence type="ECO:0000313" key="1">
    <source>
        <dbReference type="EMBL" id="KAJ5553620.1"/>
    </source>
</evidence>
<dbReference type="Proteomes" id="UP001220324">
    <property type="component" value="Unassembled WGS sequence"/>
</dbReference>
<keyword evidence="2" id="KW-1185">Reference proteome</keyword>
<evidence type="ECO:0000313" key="2">
    <source>
        <dbReference type="Proteomes" id="UP001220324"/>
    </source>
</evidence>
<comment type="caution">
    <text evidence="1">The sequence shown here is derived from an EMBL/GenBank/DDBJ whole genome shotgun (WGS) entry which is preliminary data.</text>
</comment>
<sequence>MNYCQVLPSDITLAITCPDTEPEPAGQVQTKPGPADVRTITTPPSTVPGQGMLSVSLNRLVFDGYCAMSAAGGKTPTIGFAIIVKGVIGTTVDQR</sequence>
<gene>
    <name evidence="1" type="ORF">N7494_002998</name>
</gene>
<name>A0AAD6D4U0_9EURO</name>